<dbReference type="Pfam" id="PF00400">
    <property type="entry name" value="WD40"/>
    <property type="match status" value="3"/>
</dbReference>
<dbReference type="InterPro" id="IPR001680">
    <property type="entry name" value="WD40_rpt"/>
</dbReference>
<sequence length="988" mass="102760">MYPSRPPVPSGPGQSYKFTVVETCERIKDEFNFVQQQCHQLQTEREKLLSERVDMQRICVVYYEMANGLNLEMHRQMEISKRLNAILNQVIPFLATEHQSQVASAIERAKQVTMQELNSVLTAQMEDSKLAKFANGGNMGLSNDQLEIYKQIQAHQMSSAGSPSSSLPGSSSANQTGPHGSNVGSAPAAGAAFPGSTPGLLPSSAPGLQNAFINGLMSAAGGAMMPPPGTAGLPLSSGAVRDIKDYSSEDKQRVAVAAAAAASQLFRGGAVGQPNLPGSPFLPGGPAAMAAAASFPEGFFGATAAAGASGVATTSPGVASLNAPGRTSSAGGGVRSSSGHSGVSGAAGPASSSSSLLPPPPPPTPGNSSTAPTPPDEKRRKMVDPKLECPGRENGGCRSADDMDKSSTSSAMSMNASRSNRQPLNLSPQLHSSMGSNYPTTNSAPAVGTPHNRSTFSENRSKYGAKGYPLSDHTFVFSLSLLSAWMRVCCSIGEPSRCCKTSGHPHAPFPSHSSASSGPGAYSYVVLPGSGGTRPCALASAPEATSNPSLPRRLQHLASLPHGEVVCAVTIAPAPSGRGSSPTSGGDNVSPSTFKVDPSGDSETSIAISSSARIPHFAYTGGRGCVKLWDLDAIAGSSSSRDVVALASFDCLRPESYVRSIKLFPDCSTLLIGGESSCLTIWDLNGPGRRKADLTFDAPACYALALSPDCKLCYSCCSDGQVAIWDIHNQSVVQQFHAHADGASCIELVGQGTRLWTGGLDNKVRCWDIRGTSSNRLHHVEFKSQVFSLGLSPVYGMHGRRPSLAATASPMGTEDAASSESLFYGSQWLAVGLESSEVEVVAIGPDGPPSSASLPSTSGGGTPPNSTTLLKPPLSPQTTNAAVSSPQAPTYDQHFRLTRHESCVLALRFAHHADWFITTGKDHQVNAWRTPYGACLLETKEAASVLTCDISPDDKFVVTGSGDKRANLYEIIYGAGSVASSASNVSSH</sequence>
<evidence type="ECO:0000256" key="5">
    <source>
        <dbReference type="SAM" id="Coils"/>
    </source>
</evidence>
<dbReference type="STRING" id="60517.A0A0R3W463"/>
<feature type="compositionally biased region" description="Polar residues" evidence="6">
    <location>
        <begin position="876"/>
        <end position="887"/>
    </location>
</feature>
<feature type="compositionally biased region" description="Low complexity" evidence="6">
    <location>
        <begin position="325"/>
        <end position="356"/>
    </location>
</feature>
<evidence type="ECO:0000256" key="6">
    <source>
        <dbReference type="SAM" id="MobiDB-lite"/>
    </source>
</evidence>
<comment type="similarity">
    <text evidence="2">Belongs to the WD repeat Groucho/TLE family.</text>
</comment>
<evidence type="ECO:0000256" key="3">
    <source>
        <dbReference type="ARBA" id="ARBA00023242"/>
    </source>
</evidence>
<keyword evidence="4" id="KW-0853">WD repeat</keyword>
<feature type="compositionally biased region" description="Low complexity" evidence="6">
    <location>
        <begin position="849"/>
        <end position="870"/>
    </location>
</feature>
<evidence type="ECO:0000256" key="2">
    <source>
        <dbReference type="ARBA" id="ARBA00005969"/>
    </source>
</evidence>
<feature type="region of interest" description="Disordered" evidence="6">
    <location>
        <begin position="575"/>
        <end position="602"/>
    </location>
</feature>
<proteinExistence type="inferred from homology"/>
<keyword evidence="9" id="KW-1185">Reference proteome</keyword>
<feature type="compositionally biased region" description="Low complexity" evidence="6">
    <location>
        <begin position="180"/>
        <end position="190"/>
    </location>
</feature>
<dbReference type="EMBL" id="UYRS01018371">
    <property type="protein sequence ID" value="VDK33986.1"/>
    <property type="molecule type" value="Genomic_DNA"/>
</dbReference>
<feature type="compositionally biased region" description="Low complexity" evidence="6">
    <location>
        <begin position="406"/>
        <end position="419"/>
    </location>
</feature>
<dbReference type="InterPro" id="IPR009146">
    <property type="entry name" value="Groucho_enhance"/>
</dbReference>
<feature type="region of interest" description="Disordered" evidence="6">
    <location>
        <begin position="322"/>
        <end position="460"/>
    </location>
</feature>
<feature type="region of interest" description="Disordered" evidence="6">
    <location>
        <begin position="842"/>
        <end position="887"/>
    </location>
</feature>
<feature type="repeat" description="WD" evidence="4">
    <location>
        <begin position="736"/>
        <end position="777"/>
    </location>
</feature>
<dbReference type="InterPro" id="IPR036322">
    <property type="entry name" value="WD40_repeat_dom_sf"/>
</dbReference>
<feature type="coiled-coil region" evidence="5">
    <location>
        <begin position="24"/>
        <end position="51"/>
    </location>
</feature>
<keyword evidence="5" id="KW-0175">Coiled coil</keyword>
<accession>A0A0R3W463</accession>
<dbReference type="OrthoDB" id="2624652at2759"/>
<protein>
    <submittedName>
        <fullName evidence="10">TLE_N domain-containing protein</fullName>
    </submittedName>
</protein>
<dbReference type="InterPro" id="IPR015943">
    <property type="entry name" value="WD40/YVTN_repeat-like_dom_sf"/>
</dbReference>
<evidence type="ECO:0000313" key="8">
    <source>
        <dbReference type="EMBL" id="VDK33986.1"/>
    </source>
</evidence>
<dbReference type="SUPFAM" id="SSF50978">
    <property type="entry name" value="WD40 repeat-like"/>
    <property type="match status" value="1"/>
</dbReference>
<keyword evidence="3" id="KW-0539">Nucleus</keyword>
<dbReference type="Gene3D" id="2.130.10.10">
    <property type="entry name" value="YVTN repeat-like/Quinoprotein amine dehydrogenase"/>
    <property type="match status" value="2"/>
</dbReference>
<evidence type="ECO:0000259" key="7">
    <source>
        <dbReference type="Pfam" id="PF03920"/>
    </source>
</evidence>
<dbReference type="Pfam" id="PF03920">
    <property type="entry name" value="TLE_N"/>
    <property type="match status" value="1"/>
</dbReference>
<dbReference type="WBParaSite" id="TASK_0000478101-mRNA-1">
    <property type="protein sequence ID" value="TASK_0000478101-mRNA-1"/>
    <property type="gene ID" value="TASK_0000478101"/>
</dbReference>
<dbReference type="AlphaFoldDB" id="A0A0R3W463"/>
<gene>
    <name evidence="8" type="ORF">TASK_LOCUS4782</name>
</gene>
<feature type="region of interest" description="Disordered" evidence="6">
    <location>
        <begin position="155"/>
        <end position="190"/>
    </location>
</feature>
<dbReference type="GO" id="GO:0090090">
    <property type="term" value="P:negative regulation of canonical Wnt signaling pathway"/>
    <property type="evidence" value="ECO:0007669"/>
    <property type="project" value="TreeGrafter"/>
</dbReference>
<feature type="domain" description="Groucho/TLE N-terminal Q-rich" evidence="7">
    <location>
        <begin position="17"/>
        <end position="125"/>
    </location>
</feature>
<feature type="compositionally biased region" description="Polar residues" evidence="6">
    <location>
        <begin position="420"/>
        <end position="444"/>
    </location>
</feature>
<evidence type="ECO:0000313" key="9">
    <source>
        <dbReference type="Proteomes" id="UP000282613"/>
    </source>
</evidence>
<dbReference type="PANTHER" id="PTHR10814:SF21">
    <property type="entry name" value="PROTEIN GROUCHO"/>
    <property type="match status" value="1"/>
</dbReference>
<organism evidence="10">
    <name type="scientific">Taenia asiatica</name>
    <name type="common">Asian tapeworm</name>
    <dbReference type="NCBI Taxonomy" id="60517"/>
    <lineage>
        <taxon>Eukaryota</taxon>
        <taxon>Metazoa</taxon>
        <taxon>Spiralia</taxon>
        <taxon>Lophotrochozoa</taxon>
        <taxon>Platyhelminthes</taxon>
        <taxon>Cestoda</taxon>
        <taxon>Eucestoda</taxon>
        <taxon>Cyclophyllidea</taxon>
        <taxon>Taeniidae</taxon>
        <taxon>Taenia</taxon>
    </lineage>
</organism>
<feature type="compositionally biased region" description="Low complexity" evidence="6">
    <location>
        <begin position="575"/>
        <end position="586"/>
    </location>
</feature>
<dbReference type="GO" id="GO:0005634">
    <property type="term" value="C:nucleus"/>
    <property type="evidence" value="ECO:0007669"/>
    <property type="project" value="UniProtKB-SubCell"/>
</dbReference>
<evidence type="ECO:0000256" key="1">
    <source>
        <dbReference type="ARBA" id="ARBA00004123"/>
    </source>
</evidence>
<dbReference type="InterPro" id="IPR005617">
    <property type="entry name" value="Groucho/TLE_N"/>
</dbReference>
<dbReference type="Proteomes" id="UP000282613">
    <property type="component" value="Unassembled WGS sequence"/>
</dbReference>
<evidence type="ECO:0000313" key="10">
    <source>
        <dbReference type="WBParaSite" id="TASK_0000478101-mRNA-1"/>
    </source>
</evidence>
<reference evidence="10" key="1">
    <citation type="submission" date="2017-02" db="UniProtKB">
        <authorList>
            <consortium name="WormBaseParasite"/>
        </authorList>
    </citation>
    <scope>IDENTIFICATION</scope>
</reference>
<dbReference type="SMART" id="SM00320">
    <property type="entry name" value="WD40"/>
    <property type="match status" value="6"/>
</dbReference>
<feature type="compositionally biased region" description="Basic and acidic residues" evidence="6">
    <location>
        <begin position="375"/>
        <end position="391"/>
    </location>
</feature>
<dbReference type="GO" id="GO:0005667">
    <property type="term" value="C:transcription regulator complex"/>
    <property type="evidence" value="ECO:0007669"/>
    <property type="project" value="TreeGrafter"/>
</dbReference>
<feature type="compositionally biased region" description="Low complexity" evidence="6">
    <location>
        <begin position="158"/>
        <end position="173"/>
    </location>
</feature>
<reference evidence="8 9" key="2">
    <citation type="submission" date="2018-11" db="EMBL/GenBank/DDBJ databases">
        <authorList>
            <consortium name="Pathogen Informatics"/>
        </authorList>
    </citation>
    <scope>NUCLEOTIDE SEQUENCE [LARGE SCALE GENOMIC DNA]</scope>
</reference>
<name>A0A0R3W463_TAEAS</name>
<dbReference type="PROSITE" id="PS50082">
    <property type="entry name" value="WD_REPEATS_2"/>
    <property type="match status" value="2"/>
</dbReference>
<dbReference type="GO" id="GO:0003714">
    <property type="term" value="F:transcription corepressor activity"/>
    <property type="evidence" value="ECO:0007669"/>
    <property type="project" value="TreeGrafter"/>
</dbReference>
<dbReference type="PANTHER" id="PTHR10814">
    <property type="entry name" value="TRANSDUCIN-LIKE ENHANCER PROTEIN"/>
    <property type="match status" value="1"/>
</dbReference>
<evidence type="ECO:0000256" key="4">
    <source>
        <dbReference type="PROSITE-ProRule" id="PRU00221"/>
    </source>
</evidence>
<comment type="subcellular location">
    <subcellularLocation>
        <location evidence="1">Nucleus</location>
    </subcellularLocation>
</comment>
<feature type="repeat" description="WD" evidence="4">
    <location>
        <begin position="897"/>
        <end position="928"/>
    </location>
</feature>